<sequence>MISEVTRSRFNQLYEEYNQTLLCPCSKATIPLRDFVNSTVTLHSLCSSVFISKQWIEALYSPIANRYQLNDFRKTASYVKEYSQQAIIFDLI</sequence>
<evidence type="ECO:0000313" key="2">
    <source>
        <dbReference type="Proteomes" id="UP000663852"/>
    </source>
</evidence>
<reference evidence="1" key="1">
    <citation type="submission" date="2021-02" db="EMBL/GenBank/DDBJ databases">
        <authorList>
            <person name="Nowell W R."/>
        </authorList>
    </citation>
    <scope>NUCLEOTIDE SEQUENCE</scope>
</reference>
<comment type="caution">
    <text evidence="1">The sequence shown here is derived from an EMBL/GenBank/DDBJ whole genome shotgun (WGS) entry which is preliminary data.</text>
</comment>
<proteinExistence type="predicted"/>
<dbReference type="Proteomes" id="UP000663852">
    <property type="component" value="Unassembled WGS sequence"/>
</dbReference>
<name>A0A815TZY3_ADIRI</name>
<organism evidence="1 2">
    <name type="scientific">Adineta ricciae</name>
    <name type="common">Rotifer</name>
    <dbReference type="NCBI Taxonomy" id="249248"/>
    <lineage>
        <taxon>Eukaryota</taxon>
        <taxon>Metazoa</taxon>
        <taxon>Spiralia</taxon>
        <taxon>Gnathifera</taxon>
        <taxon>Rotifera</taxon>
        <taxon>Eurotatoria</taxon>
        <taxon>Bdelloidea</taxon>
        <taxon>Adinetida</taxon>
        <taxon>Adinetidae</taxon>
        <taxon>Adineta</taxon>
    </lineage>
</organism>
<dbReference type="EMBL" id="CAJNOJ010000685">
    <property type="protein sequence ID" value="CAF1509712.1"/>
    <property type="molecule type" value="Genomic_DNA"/>
</dbReference>
<protein>
    <submittedName>
        <fullName evidence="1">Uncharacterized protein</fullName>
    </submittedName>
</protein>
<gene>
    <name evidence="1" type="ORF">EDS130_LOCUS43162</name>
</gene>
<accession>A0A815TZY3</accession>
<dbReference type="OrthoDB" id="10005532at2759"/>
<evidence type="ECO:0000313" key="1">
    <source>
        <dbReference type="EMBL" id="CAF1509712.1"/>
    </source>
</evidence>
<dbReference type="AlphaFoldDB" id="A0A815TZY3"/>